<dbReference type="GO" id="GO:0003700">
    <property type="term" value="F:DNA-binding transcription factor activity"/>
    <property type="evidence" value="ECO:0007669"/>
    <property type="project" value="InterPro"/>
</dbReference>
<accession>A0A2U8FRC6</accession>
<gene>
    <name evidence="3" type="primary">cadR</name>
    <name evidence="3" type="ORF">DEH84_09090</name>
</gene>
<evidence type="ECO:0000313" key="3">
    <source>
        <dbReference type="EMBL" id="AWI53569.1"/>
    </source>
</evidence>
<feature type="domain" description="HTH merR-type" evidence="2">
    <location>
        <begin position="1"/>
        <end position="69"/>
    </location>
</feature>
<dbReference type="InterPro" id="IPR011791">
    <property type="entry name" value="CadR-PbrR"/>
</dbReference>
<keyword evidence="4" id="KW-1185">Reference proteome</keyword>
<dbReference type="EMBL" id="CP029210">
    <property type="protein sequence ID" value="AWI53569.1"/>
    <property type="molecule type" value="Genomic_DNA"/>
</dbReference>
<dbReference type="SUPFAM" id="SSF46955">
    <property type="entry name" value="Putative DNA-binding domain"/>
    <property type="match status" value="1"/>
</dbReference>
<dbReference type="NCBIfam" id="TIGR02047">
    <property type="entry name" value="CadR-PbrR"/>
    <property type="match status" value="1"/>
</dbReference>
<dbReference type="Pfam" id="PF13411">
    <property type="entry name" value="MerR_1"/>
    <property type="match status" value="1"/>
</dbReference>
<dbReference type="SMART" id="SM00422">
    <property type="entry name" value="HTH_MERR"/>
    <property type="match status" value="1"/>
</dbReference>
<dbReference type="RefSeq" id="WP_109036569.1">
    <property type="nucleotide sequence ID" value="NZ_CP029210.1"/>
</dbReference>
<dbReference type="InterPro" id="IPR047057">
    <property type="entry name" value="MerR_fam"/>
</dbReference>
<dbReference type="GO" id="GO:0045893">
    <property type="term" value="P:positive regulation of DNA-templated transcription"/>
    <property type="evidence" value="ECO:0007669"/>
    <property type="project" value="InterPro"/>
</dbReference>
<dbReference type="PANTHER" id="PTHR30204">
    <property type="entry name" value="REDOX-CYCLING DRUG-SENSING TRANSCRIPTIONAL ACTIVATOR SOXR"/>
    <property type="match status" value="1"/>
</dbReference>
<dbReference type="AlphaFoldDB" id="A0A2U8FRC6"/>
<keyword evidence="1" id="KW-0238">DNA-binding</keyword>
<evidence type="ECO:0000313" key="4">
    <source>
        <dbReference type="Proteomes" id="UP000244892"/>
    </source>
</evidence>
<organism evidence="3 4">
    <name type="scientific">Aquabacterium olei</name>
    <dbReference type="NCBI Taxonomy" id="1296669"/>
    <lineage>
        <taxon>Bacteria</taxon>
        <taxon>Pseudomonadati</taxon>
        <taxon>Pseudomonadota</taxon>
        <taxon>Betaproteobacteria</taxon>
        <taxon>Burkholderiales</taxon>
        <taxon>Aquabacterium</taxon>
    </lineage>
</organism>
<proteinExistence type="predicted"/>
<dbReference type="PRINTS" id="PR00040">
    <property type="entry name" value="HTHMERR"/>
</dbReference>
<reference evidence="3 4" key="1">
    <citation type="submission" date="2018-05" db="EMBL/GenBank/DDBJ databases">
        <title>complete genome sequence of Aquabacterium olei NBRC 110486.</title>
        <authorList>
            <person name="Tang B."/>
            <person name="Chang J."/>
            <person name="Zhang L."/>
            <person name="Yang H."/>
        </authorList>
    </citation>
    <scope>NUCLEOTIDE SEQUENCE [LARGE SCALE GENOMIC DNA]</scope>
    <source>
        <strain evidence="3 4">NBRC 110486</strain>
    </source>
</reference>
<dbReference type="InterPro" id="IPR009061">
    <property type="entry name" value="DNA-bd_dom_put_sf"/>
</dbReference>
<sequence>MKIGELAARAGTLVETIRFYEREGLLPAPARSASNYRVYDDSHVERLAFIRRCRSLDMTLDEIRVLLDVKAAPEQSCQAVNMVLDEHIGHVGQRIAELQALQQQLRALRAACPDERDAGHCGILAGLSGEGALSPSPATSPASVLASACAPAGRGRGHVPGTHGPGR</sequence>
<name>A0A2U8FRC6_9BURK</name>
<dbReference type="GO" id="GO:0046872">
    <property type="term" value="F:metal ion binding"/>
    <property type="evidence" value="ECO:0007669"/>
    <property type="project" value="InterPro"/>
</dbReference>
<dbReference type="Gene3D" id="1.10.1660.10">
    <property type="match status" value="1"/>
</dbReference>
<evidence type="ECO:0000259" key="2">
    <source>
        <dbReference type="PROSITE" id="PS50937"/>
    </source>
</evidence>
<dbReference type="PANTHER" id="PTHR30204:SF92">
    <property type="entry name" value="HTH-TYPE TRANSCRIPTIONAL REGULATOR ZNTR"/>
    <property type="match status" value="1"/>
</dbReference>
<dbReference type="OrthoDB" id="9808480at2"/>
<dbReference type="Proteomes" id="UP000244892">
    <property type="component" value="Chromosome"/>
</dbReference>
<dbReference type="GO" id="GO:0003677">
    <property type="term" value="F:DNA binding"/>
    <property type="evidence" value="ECO:0007669"/>
    <property type="project" value="UniProtKB-KW"/>
</dbReference>
<dbReference type="KEGG" id="aon:DEH84_09090"/>
<evidence type="ECO:0000256" key="1">
    <source>
        <dbReference type="ARBA" id="ARBA00023125"/>
    </source>
</evidence>
<protein>
    <submittedName>
        <fullName evidence="3">Cd(II)/Pb(II)-responsive transcriptional regulator</fullName>
    </submittedName>
</protein>
<dbReference type="InterPro" id="IPR000551">
    <property type="entry name" value="MerR-type_HTH_dom"/>
</dbReference>
<dbReference type="PROSITE" id="PS50937">
    <property type="entry name" value="HTH_MERR_2"/>
    <property type="match status" value="1"/>
</dbReference>
<dbReference type="CDD" id="cd04784">
    <property type="entry name" value="HTH_CadR-PbrR"/>
    <property type="match status" value="1"/>
</dbReference>